<keyword evidence="3" id="KW-1185">Reference proteome</keyword>
<name>A0A0G4H0E7_VITBC</name>
<dbReference type="InParanoid" id="A0A0G4H0E7"/>
<proteinExistence type="predicted"/>
<dbReference type="Proteomes" id="UP000041254">
    <property type="component" value="Unassembled WGS sequence"/>
</dbReference>
<dbReference type="InterPro" id="IPR054722">
    <property type="entry name" value="PolX-like_BBD"/>
</dbReference>
<dbReference type="OrthoDB" id="7611892at2759"/>
<feature type="domain" description="Retrovirus-related Pol polyprotein from transposon TNT 1-94-like beta-barrel" evidence="1">
    <location>
        <begin position="8"/>
        <end position="79"/>
    </location>
</feature>
<dbReference type="PhylomeDB" id="A0A0G4H0E7"/>
<sequence length="105" mass="11692">MLTHAPCCFKEQLFDEIKTLDHDINVIMANGSTASAMGVGCIKFTCGEITKGKKNVMVDNVLYVPKLKFNLLSLAHLIDDYNIKLEIDHGAAFLKAKRGDMYPLM</sequence>
<dbReference type="EMBL" id="CDMY01000917">
    <property type="protein sequence ID" value="CEM36987.1"/>
    <property type="molecule type" value="Genomic_DNA"/>
</dbReference>
<dbReference type="AlphaFoldDB" id="A0A0G4H0E7"/>
<gene>
    <name evidence="2" type="ORF">Vbra_23347</name>
</gene>
<protein>
    <recommendedName>
        <fullName evidence="1">Retrovirus-related Pol polyprotein from transposon TNT 1-94-like beta-barrel domain-containing protein</fullName>
    </recommendedName>
</protein>
<evidence type="ECO:0000259" key="1">
    <source>
        <dbReference type="Pfam" id="PF22936"/>
    </source>
</evidence>
<dbReference type="VEuPathDB" id="CryptoDB:Vbra_23347"/>
<evidence type="ECO:0000313" key="2">
    <source>
        <dbReference type="EMBL" id="CEM36987.1"/>
    </source>
</evidence>
<dbReference type="Pfam" id="PF22936">
    <property type="entry name" value="Pol_BBD"/>
    <property type="match status" value="1"/>
</dbReference>
<reference evidence="2 3" key="1">
    <citation type="submission" date="2014-11" db="EMBL/GenBank/DDBJ databases">
        <authorList>
            <person name="Zhu J."/>
            <person name="Qi W."/>
            <person name="Song R."/>
        </authorList>
    </citation>
    <scope>NUCLEOTIDE SEQUENCE [LARGE SCALE GENOMIC DNA]</scope>
</reference>
<accession>A0A0G4H0E7</accession>
<evidence type="ECO:0000313" key="3">
    <source>
        <dbReference type="Proteomes" id="UP000041254"/>
    </source>
</evidence>
<organism evidence="2 3">
    <name type="scientific">Vitrella brassicaformis (strain CCMP3155)</name>
    <dbReference type="NCBI Taxonomy" id="1169540"/>
    <lineage>
        <taxon>Eukaryota</taxon>
        <taxon>Sar</taxon>
        <taxon>Alveolata</taxon>
        <taxon>Colpodellida</taxon>
        <taxon>Vitrellaceae</taxon>
        <taxon>Vitrella</taxon>
    </lineage>
</organism>